<dbReference type="AlphaFoldDB" id="A0A1J5R6U3"/>
<keyword evidence="1" id="KW-0675">Receptor</keyword>
<dbReference type="PANTHER" id="PTHR42928:SF5">
    <property type="entry name" value="BLR1237 PROTEIN"/>
    <property type="match status" value="1"/>
</dbReference>
<gene>
    <name evidence="1" type="ORF">GALL_264000</name>
</gene>
<dbReference type="SUPFAM" id="SSF53850">
    <property type="entry name" value="Periplasmic binding protein-like II"/>
    <property type="match status" value="1"/>
</dbReference>
<dbReference type="EMBL" id="MLJW01000252">
    <property type="protein sequence ID" value="OIQ91704.1"/>
    <property type="molecule type" value="Genomic_DNA"/>
</dbReference>
<proteinExistence type="predicted"/>
<dbReference type="Gene3D" id="3.40.190.10">
    <property type="entry name" value="Periplasmic binding protein-like II"/>
    <property type="match status" value="1"/>
</dbReference>
<dbReference type="Gene3D" id="3.40.190.150">
    <property type="entry name" value="Bordetella uptake gene, domain 1"/>
    <property type="match status" value="1"/>
</dbReference>
<dbReference type="InterPro" id="IPR042100">
    <property type="entry name" value="Bug_dom1"/>
</dbReference>
<dbReference type="InterPro" id="IPR005064">
    <property type="entry name" value="BUG"/>
</dbReference>
<reference evidence="1" key="1">
    <citation type="submission" date="2016-10" db="EMBL/GenBank/DDBJ databases">
        <title>Sequence of Gallionella enrichment culture.</title>
        <authorList>
            <person name="Poehlein A."/>
            <person name="Muehling M."/>
            <person name="Daniel R."/>
        </authorList>
    </citation>
    <scope>NUCLEOTIDE SEQUENCE</scope>
</reference>
<evidence type="ECO:0000313" key="1">
    <source>
        <dbReference type="EMBL" id="OIQ91704.1"/>
    </source>
</evidence>
<dbReference type="CDD" id="cd07012">
    <property type="entry name" value="PBP2_Bug_TTT"/>
    <property type="match status" value="1"/>
</dbReference>
<organism evidence="1">
    <name type="scientific">mine drainage metagenome</name>
    <dbReference type="NCBI Taxonomy" id="410659"/>
    <lineage>
        <taxon>unclassified sequences</taxon>
        <taxon>metagenomes</taxon>
        <taxon>ecological metagenomes</taxon>
    </lineage>
</organism>
<dbReference type="PANTHER" id="PTHR42928">
    <property type="entry name" value="TRICARBOXYLATE-BINDING PROTEIN"/>
    <property type="match status" value="1"/>
</dbReference>
<accession>A0A1J5R6U3</accession>
<protein>
    <submittedName>
        <fullName evidence="1">Tripartite tricarboxylate transporter family receptor</fullName>
    </submittedName>
</protein>
<comment type="caution">
    <text evidence="1">The sequence shown here is derived from an EMBL/GenBank/DDBJ whole genome shotgun (WGS) entry which is preliminary data.</text>
</comment>
<sequence length="330" mass="35892">MHAHRARTLVSIFVSGVLLLLGSLVATAAVAQDKYPSRPIDFTVPWGPGGGADLLARTAGKLMEPMLGVSLPVVNVPGATGQVGLGKMINGPADGYTMEVMTGDTYSLFGAPNPRFKLSQITPLAIMIQQPSGFFVKEDAPWKNWDELLAAAKTKTLRVATTGFGSPDDITINYFRSKGYHFENIPYAKPGERYTSILGDHADVLYEQTGDVRSYVDAKQMRPLILFYPKPLNVGPFKGVPVTGQYGIHISLPQLRVVIVKAGTSPAIVAKLSEALQKVSKTPEFKKYLADQYADPNSYLPAKEARDYMANWLDKSHKIAAESAHKGLNK</sequence>
<dbReference type="Pfam" id="PF03401">
    <property type="entry name" value="TctC"/>
    <property type="match status" value="1"/>
</dbReference>
<name>A0A1J5R6U3_9ZZZZ</name>
<dbReference type="PIRSF" id="PIRSF017082">
    <property type="entry name" value="YflP"/>
    <property type="match status" value="1"/>
</dbReference>